<gene>
    <name evidence="3" type="ORF">TWF696_005389</name>
</gene>
<dbReference type="AlphaFoldDB" id="A0AAV9V3X3"/>
<proteinExistence type="predicted"/>
<dbReference type="InterPro" id="IPR035994">
    <property type="entry name" value="Nucleoside_phosphorylase_sf"/>
</dbReference>
<dbReference type="PANTHER" id="PTHR46082:SF11">
    <property type="entry name" value="AAA+ ATPASE DOMAIN-CONTAINING PROTEIN-RELATED"/>
    <property type="match status" value="1"/>
</dbReference>
<dbReference type="GO" id="GO:0009116">
    <property type="term" value="P:nucleoside metabolic process"/>
    <property type="evidence" value="ECO:0007669"/>
    <property type="project" value="InterPro"/>
</dbReference>
<dbReference type="Gene3D" id="3.40.50.1580">
    <property type="entry name" value="Nucleoside phosphorylase domain"/>
    <property type="match status" value="1"/>
</dbReference>
<sequence length="702" mass="79074">MVGIGGGAPTQDNDIRLGDIIVSQPTGLTGGVIQYDFGKAIANGGFERIGSLNAPPPLLLSALSSVKAMNPVDIGRTIAGAIEKLEKLDTRFYLTDRTDLLFDADYHHVAGSKSDRTKACEACDVSNLVARPKRQYDHPYIHYGIIGSGSQVIKDGVKRSKITAETGVLCFEMEAAGLHDFQYLVVRGVCDYSDTHKNDRWQPYAALVAAIYTKELLLEVPPLAKNEIGHPGIEQEKIRTINFVIPFDMRLPRYRNFTGREDELRDIDKYFTESTAATPRIFAITGTGGMGKTQIAIEYAYRYHTNFTAVLWVSAASEETIRASFLDIMQTIVTEQARTTWPESVPNYKIIGAKLGIPGLISETGTINTKPDAADQIQSALFRWLRLPRSEDPKWLLIFDNVDDLENFDIQRYFPSHGNGCILVTSRRPEFSQSAQQMDLDGLDEENAVKLLLTLSGKLSSQEDIIHGAISIVEALGFMPLAISHAGCYINQTKRSFKEYLGCYHEAFKVAQSCKPRFGWNYREDTAITTWEVSFAEIKKQDEQAASLLLVCSYLDPEEIFEGLWEGRRSIQSSDFQIHQDYHMPMAPVPLELRLIDELKSVIDEEAFNLDSLSKIVDECQRMMDTYSKLMKPSDTLHEGDDILRERIDLLREEKDLLRKRLALLHERTDDLSKQSDSLRKQRSILREQGAILRGLDYISCE</sequence>
<evidence type="ECO:0000259" key="2">
    <source>
        <dbReference type="Pfam" id="PF00931"/>
    </source>
</evidence>
<reference evidence="3 4" key="1">
    <citation type="submission" date="2019-10" db="EMBL/GenBank/DDBJ databases">
        <authorList>
            <person name="Palmer J.M."/>
        </authorList>
    </citation>
    <scope>NUCLEOTIDE SEQUENCE [LARGE SCALE GENOMIC DNA]</scope>
    <source>
        <strain evidence="3 4">TWF696</strain>
    </source>
</reference>
<dbReference type="GO" id="GO:0003824">
    <property type="term" value="F:catalytic activity"/>
    <property type="evidence" value="ECO:0007669"/>
    <property type="project" value="InterPro"/>
</dbReference>
<evidence type="ECO:0000313" key="3">
    <source>
        <dbReference type="EMBL" id="KAK6353424.1"/>
    </source>
</evidence>
<evidence type="ECO:0000313" key="4">
    <source>
        <dbReference type="Proteomes" id="UP001375240"/>
    </source>
</evidence>
<dbReference type="Proteomes" id="UP001375240">
    <property type="component" value="Unassembled WGS sequence"/>
</dbReference>
<protein>
    <recommendedName>
        <fullName evidence="2">NB-ARC domain-containing protein</fullName>
    </recommendedName>
</protein>
<dbReference type="Gene3D" id="3.40.50.300">
    <property type="entry name" value="P-loop containing nucleotide triphosphate hydrolases"/>
    <property type="match status" value="1"/>
</dbReference>
<accession>A0AAV9V3X3</accession>
<evidence type="ECO:0000256" key="1">
    <source>
        <dbReference type="SAM" id="Coils"/>
    </source>
</evidence>
<dbReference type="Pfam" id="PF00931">
    <property type="entry name" value="NB-ARC"/>
    <property type="match status" value="1"/>
</dbReference>
<dbReference type="InterPro" id="IPR053137">
    <property type="entry name" value="NLR-like"/>
</dbReference>
<dbReference type="InterPro" id="IPR002182">
    <property type="entry name" value="NB-ARC"/>
</dbReference>
<dbReference type="PANTHER" id="PTHR46082">
    <property type="entry name" value="ATP/GTP-BINDING PROTEIN-RELATED"/>
    <property type="match status" value="1"/>
</dbReference>
<feature type="coiled-coil region" evidence="1">
    <location>
        <begin position="641"/>
        <end position="668"/>
    </location>
</feature>
<dbReference type="GO" id="GO:0043531">
    <property type="term" value="F:ADP binding"/>
    <property type="evidence" value="ECO:0007669"/>
    <property type="project" value="InterPro"/>
</dbReference>
<organism evidence="3 4">
    <name type="scientific">Orbilia brochopaga</name>
    <dbReference type="NCBI Taxonomy" id="3140254"/>
    <lineage>
        <taxon>Eukaryota</taxon>
        <taxon>Fungi</taxon>
        <taxon>Dikarya</taxon>
        <taxon>Ascomycota</taxon>
        <taxon>Pezizomycotina</taxon>
        <taxon>Orbiliomycetes</taxon>
        <taxon>Orbiliales</taxon>
        <taxon>Orbiliaceae</taxon>
        <taxon>Orbilia</taxon>
    </lineage>
</organism>
<comment type="caution">
    <text evidence="3">The sequence shown here is derived from an EMBL/GenBank/DDBJ whole genome shotgun (WGS) entry which is preliminary data.</text>
</comment>
<dbReference type="SUPFAM" id="SSF52540">
    <property type="entry name" value="P-loop containing nucleoside triphosphate hydrolases"/>
    <property type="match status" value="1"/>
</dbReference>
<dbReference type="EMBL" id="JAVHNQ010000003">
    <property type="protein sequence ID" value="KAK6353424.1"/>
    <property type="molecule type" value="Genomic_DNA"/>
</dbReference>
<dbReference type="SUPFAM" id="SSF53167">
    <property type="entry name" value="Purine and uridine phosphorylases"/>
    <property type="match status" value="1"/>
</dbReference>
<name>A0AAV9V3X3_9PEZI</name>
<keyword evidence="4" id="KW-1185">Reference proteome</keyword>
<keyword evidence="1" id="KW-0175">Coiled coil</keyword>
<feature type="domain" description="NB-ARC" evidence="2">
    <location>
        <begin position="265"/>
        <end position="452"/>
    </location>
</feature>
<dbReference type="InterPro" id="IPR027417">
    <property type="entry name" value="P-loop_NTPase"/>
</dbReference>